<dbReference type="PANTHER" id="PTHR11361">
    <property type="entry name" value="DNA MISMATCH REPAIR PROTEIN MUTS FAMILY MEMBER"/>
    <property type="match status" value="1"/>
</dbReference>
<name>A0ABS7R1C7_9ACTN</name>
<protein>
    <recommendedName>
        <fullName evidence="4">DNA mismatch repair proteins mutS family domain-containing protein</fullName>
    </recommendedName>
</protein>
<evidence type="ECO:0000256" key="3">
    <source>
        <dbReference type="ARBA" id="ARBA00023125"/>
    </source>
</evidence>
<dbReference type="Proteomes" id="UP001198565">
    <property type="component" value="Unassembled WGS sequence"/>
</dbReference>
<dbReference type="Gene3D" id="3.40.50.300">
    <property type="entry name" value="P-loop containing nucleotide triphosphate hydrolases"/>
    <property type="match status" value="1"/>
</dbReference>
<keyword evidence="2" id="KW-0067">ATP-binding</keyword>
<evidence type="ECO:0000256" key="1">
    <source>
        <dbReference type="ARBA" id="ARBA00022741"/>
    </source>
</evidence>
<evidence type="ECO:0000313" key="5">
    <source>
        <dbReference type="EMBL" id="MBY8889250.1"/>
    </source>
</evidence>
<organism evidence="5 6">
    <name type="scientific">Streptantibioticus parmotrematis</name>
    <dbReference type="NCBI Taxonomy" id="2873249"/>
    <lineage>
        <taxon>Bacteria</taxon>
        <taxon>Bacillati</taxon>
        <taxon>Actinomycetota</taxon>
        <taxon>Actinomycetes</taxon>
        <taxon>Kitasatosporales</taxon>
        <taxon>Streptomycetaceae</taxon>
        <taxon>Streptantibioticus</taxon>
    </lineage>
</organism>
<evidence type="ECO:0000256" key="2">
    <source>
        <dbReference type="ARBA" id="ARBA00022840"/>
    </source>
</evidence>
<feature type="domain" description="DNA mismatch repair proteins mutS family" evidence="4">
    <location>
        <begin position="321"/>
        <end position="494"/>
    </location>
</feature>
<evidence type="ECO:0000313" key="6">
    <source>
        <dbReference type="Proteomes" id="UP001198565"/>
    </source>
</evidence>
<dbReference type="SMART" id="SM00534">
    <property type="entry name" value="MUTSac"/>
    <property type="match status" value="1"/>
</dbReference>
<dbReference type="RefSeq" id="WP_222982411.1">
    <property type="nucleotide sequence ID" value="NZ_JAINVZ010000039.1"/>
</dbReference>
<comment type="caution">
    <text evidence="5">The sequence shown here is derived from an EMBL/GenBank/DDBJ whole genome shotgun (WGS) entry which is preliminary data.</text>
</comment>
<dbReference type="InterPro" id="IPR027417">
    <property type="entry name" value="P-loop_NTPase"/>
</dbReference>
<dbReference type="InterPro" id="IPR045076">
    <property type="entry name" value="MutS"/>
</dbReference>
<accession>A0ABS7R1C7</accession>
<keyword evidence="3" id="KW-0238">DNA-binding</keyword>
<keyword evidence="6" id="KW-1185">Reference proteome</keyword>
<dbReference type="InterPro" id="IPR000432">
    <property type="entry name" value="DNA_mismatch_repair_MutS_C"/>
</dbReference>
<sequence length="504" mass="56405">MKAFLLHEDADFLWEADCPPEAEDLTRDLGLDVLFDAMAGEDSFMRGVCRLVLFRPLTDPDSVRHRQKVFADCLKQPRMARDLFNLALDAIATEHRIWPSLVRSAESTMYRAVQVMEMFIERLHALRNLGDEYGTQVASPGFTKFFEMVERELDDDYFGIVDEHLHRLKFKNGVLVSAQLGPGCRGADYTLRTPHPKPALKDRITHNSPPSYSYRVPDRDEAGAQALSELRDRGIALAADALSRSTDHILSFFTMLARELAFYVGCLNLHERLRDKGEPLCTPEPHPPGTPVLIARGLYDVCLSLRETERVVGNDIDAAGARLVVVTGANEGGKSTFLRSLGLAQLMAQAGMFAGAESYATDLRGQMFTHYRREEDAEMESGKLDEELARMSTIANQVSSHDMVLFNESFAATNEREGSELARQILRALVESDVKAVIVTHLFDLAHRLHTEHSEDAVFLRAQRTAEGTRTFRLEPGEPLPTGYGEDLYREVFGSDPGPVHPAR</sequence>
<dbReference type="SUPFAM" id="SSF52540">
    <property type="entry name" value="P-loop containing nucleoside triphosphate hydrolases"/>
    <property type="match status" value="1"/>
</dbReference>
<proteinExistence type="predicted"/>
<gene>
    <name evidence="5" type="ORF">K7472_31060</name>
</gene>
<dbReference type="PANTHER" id="PTHR11361:SF34">
    <property type="entry name" value="DNA MISMATCH REPAIR PROTEIN MSH1, MITOCHONDRIAL"/>
    <property type="match status" value="1"/>
</dbReference>
<evidence type="ECO:0000259" key="4">
    <source>
        <dbReference type="SMART" id="SM00534"/>
    </source>
</evidence>
<reference evidence="5 6" key="1">
    <citation type="submission" date="2021-08" db="EMBL/GenBank/DDBJ databases">
        <title>Streptomyces sp. PTM05 isolated from lichen.</title>
        <authorList>
            <person name="Somphong A."/>
            <person name="Phongsopitanun W."/>
            <person name="Tanasupawat S."/>
        </authorList>
    </citation>
    <scope>NUCLEOTIDE SEQUENCE [LARGE SCALE GENOMIC DNA]</scope>
    <source>
        <strain evidence="5 6">Ptm05</strain>
    </source>
</reference>
<keyword evidence="1" id="KW-0547">Nucleotide-binding</keyword>
<dbReference type="Pfam" id="PF00488">
    <property type="entry name" value="MutS_V"/>
    <property type="match status" value="1"/>
</dbReference>
<dbReference type="EMBL" id="JAINVZ010000039">
    <property type="protein sequence ID" value="MBY8889250.1"/>
    <property type="molecule type" value="Genomic_DNA"/>
</dbReference>